<dbReference type="AlphaFoldDB" id="A0A9N9J535"/>
<reference evidence="2" key="1">
    <citation type="submission" date="2021-06" db="EMBL/GenBank/DDBJ databases">
        <authorList>
            <person name="Kallberg Y."/>
            <person name="Tangrot J."/>
            <person name="Rosling A."/>
        </authorList>
    </citation>
    <scope>NUCLEOTIDE SEQUENCE</scope>
    <source>
        <strain evidence="2">UK204</strain>
    </source>
</reference>
<feature type="non-terminal residue" evidence="2">
    <location>
        <position position="120"/>
    </location>
</feature>
<protein>
    <submittedName>
        <fullName evidence="2">16191_t:CDS:1</fullName>
    </submittedName>
</protein>
<feature type="compositionally biased region" description="Low complexity" evidence="1">
    <location>
        <begin position="71"/>
        <end position="80"/>
    </location>
</feature>
<sequence length="120" mass="13235">NCSDTSENMKRDQNDTIIAPFQGSNESSPGMTLPVTIYRPPLGTTTPIPQPSSNILSYTQLRQPYLRDRSNQSSRPSNSRVTTPLVGNTNSDSSLGNPYNFSQVTQYSRIFDPLAPLDPL</sequence>
<name>A0A9N9J535_9GLOM</name>
<evidence type="ECO:0000313" key="3">
    <source>
        <dbReference type="Proteomes" id="UP000789570"/>
    </source>
</evidence>
<accession>A0A9N9J535</accession>
<evidence type="ECO:0000313" key="2">
    <source>
        <dbReference type="EMBL" id="CAG8764163.1"/>
    </source>
</evidence>
<gene>
    <name evidence="2" type="ORF">FCALED_LOCUS17117</name>
</gene>
<feature type="region of interest" description="Disordered" evidence="1">
    <location>
        <begin position="1"/>
        <end position="33"/>
    </location>
</feature>
<organism evidence="2 3">
    <name type="scientific">Funneliformis caledonium</name>
    <dbReference type="NCBI Taxonomy" id="1117310"/>
    <lineage>
        <taxon>Eukaryota</taxon>
        <taxon>Fungi</taxon>
        <taxon>Fungi incertae sedis</taxon>
        <taxon>Mucoromycota</taxon>
        <taxon>Glomeromycotina</taxon>
        <taxon>Glomeromycetes</taxon>
        <taxon>Glomerales</taxon>
        <taxon>Glomeraceae</taxon>
        <taxon>Funneliformis</taxon>
    </lineage>
</organism>
<dbReference type="Proteomes" id="UP000789570">
    <property type="component" value="Unassembled WGS sequence"/>
</dbReference>
<evidence type="ECO:0000256" key="1">
    <source>
        <dbReference type="SAM" id="MobiDB-lite"/>
    </source>
</evidence>
<comment type="caution">
    <text evidence="2">The sequence shown here is derived from an EMBL/GenBank/DDBJ whole genome shotgun (WGS) entry which is preliminary data.</text>
</comment>
<feature type="region of interest" description="Disordered" evidence="1">
    <location>
        <begin position="61"/>
        <end position="98"/>
    </location>
</feature>
<proteinExistence type="predicted"/>
<dbReference type="EMBL" id="CAJVPQ010024132">
    <property type="protein sequence ID" value="CAG8764163.1"/>
    <property type="molecule type" value="Genomic_DNA"/>
</dbReference>
<keyword evidence="3" id="KW-1185">Reference proteome</keyword>
<feature type="compositionally biased region" description="Polar residues" evidence="1">
    <location>
        <begin position="81"/>
        <end position="98"/>
    </location>
</feature>